<sequence length="278" mass="30909">MSTQSTESGSDSGYSRSDDSDDNVESHNNDSGYSHSDDSDHHGRDNNSTNHFSDEPSPKRRRRKITTTAVAIPLDYCSDDFAKFVPFVDKTLILSNYSKLKKFRVDCDTDTYLPDFEPNVSLWTRFAVAAALVYKSVIRRVKLSDCVVEKILAGSPVLDGNLPLLWPGGDSNDDSDLDPDDGYESIQKVLRGLLESLVHVKNITLGTWAIQLTPDFGPPVTIEVNLRIGSLWIETTSFWYDEVNHAVEKHAISGKGLINLIVDHPFDVALEKFGLSSI</sequence>
<dbReference type="Proteomes" id="UP000626092">
    <property type="component" value="Unassembled WGS sequence"/>
</dbReference>
<reference evidence="2" key="1">
    <citation type="submission" date="2019-11" db="EMBL/GenBank/DDBJ databases">
        <authorList>
            <person name="Liu Y."/>
            <person name="Hou J."/>
            <person name="Li T.-Q."/>
            <person name="Guan C.-H."/>
            <person name="Wu X."/>
            <person name="Wu H.-Z."/>
            <person name="Ling F."/>
            <person name="Zhang R."/>
            <person name="Shi X.-G."/>
            <person name="Ren J.-P."/>
            <person name="Chen E.-F."/>
            <person name="Sun J.-M."/>
        </authorList>
    </citation>
    <scope>NUCLEOTIDE SEQUENCE</scope>
    <source>
        <strain evidence="2">Adult_tree_wgs_1</strain>
        <tissue evidence="2">Leaves</tissue>
    </source>
</reference>
<organism evidence="2 3">
    <name type="scientific">Rhododendron simsii</name>
    <name type="common">Sims's rhododendron</name>
    <dbReference type="NCBI Taxonomy" id="118357"/>
    <lineage>
        <taxon>Eukaryota</taxon>
        <taxon>Viridiplantae</taxon>
        <taxon>Streptophyta</taxon>
        <taxon>Embryophyta</taxon>
        <taxon>Tracheophyta</taxon>
        <taxon>Spermatophyta</taxon>
        <taxon>Magnoliopsida</taxon>
        <taxon>eudicotyledons</taxon>
        <taxon>Gunneridae</taxon>
        <taxon>Pentapetalae</taxon>
        <taxon>asterids</taxon>
        <taxon>Ericales</taxon>
        <taxon>Ericaceae</taxon>
        <taxon>Ericoideae</taxon>
        <taxon>Rhodoreae</taxon>
        <taxon>Rhododendron</taxon>
    </lineage>
</organism>
<protein>
    <submittedName>
        <fullName evidence="2">Uncharacterized protein</fullName>
    </submittedName>
</protein>
<evidence type="ECO:0000256" key="1">
    <source>
        <dbReference type="SAM" id="MobiDB-lite"/>
    </source>
</evidence>
<dbReference type="AlphaFoldDB" id="A0A834FYT7"/>
<proteinExistence type="predicted"/>
<comment type="caution">
    <text evidence="2">The sequence shown here is derived from an EMBL/GenBank/DDBJ whole genome shotgun (WGS) entry which is preliminary data.</text>
</comment>
<evidence type="ECO:0000313" key="3">
    <source>
        <dbReference type="Proteomes" id="UP000626092"/>
    </source>
</evidence>
<name>A0A834FYT7_RHOSS</name>
<feature type="compositionally biased region" description="Basic and acidic residues" evidence="1">
    <location>
        <begin position="35"/>
        <end position="45"/>
    </location>
</feature>
<evidence type="ECO:0000313" key="2">
    <source>
        <dbReference type="EMBL" id="KAF7119927.1"/>
    </source>
</evidence>
<gene>
    <name evidence="2" type="ORF">RHSIM_Rhsim13G0171600</name>
</gene>
<keyword evidence="3" id="KW-1185">Reference proteome</keyword>
<accession>A0A834FYT7</accession>
<feature type="region of interest" description="Disordered" evidence="1">
    <location>
        <begin position="1"/>
        <end position="63"/>
    </location>
</feature>
<dbReference type="EMBL" id="WJXA01000013">
    <property type="protein sequence ID" value="KAF7119927.1"/>
    <property type="molecule type" value="Genomic_DNA"/>
</dbReference>